<proteinExistence type="predicted"/>
<sequence>MYEKQVKNDKVKGIVILVVGFLQALMGFLATLNIRFEWLSNESINAFGVLLTAFIMLVAGVYAVWKNTFTGKKAQRQNEELHKKRFEVRHPHPGASFVWRNKSDRMICQSHRLISNYRA</sequence>
<dbReference type="EMBL" id="JAWDIP010000004">
    <property type="protein sequence ID" value="MDY0396121.1"/>
    <property type="molecule type" value="Genomic_DNA"/>
</dbReference>
<accession>A0ABU5C9X2</accession>
<protein>
    <submittedName>
        <fullName evidence="6">Phage holin</fullName>
    </submittedName>
</protein>
<evidence type="ECO:0000256" key="4">
    <source>
        <dbReference type="ARBA" id="ARBA00023136"/>
    </source>
</evidence>
<comment type="subcellular location">
    <subcellularLocation>
        <location evidence="1">Membrane</location>
    </subcellularLocation>
</comment>
<keyword evidence="2 5" id="KW-0812">Transmembrane</keyword>
<evidence type="ECO:0000313" key="6">
    <source>
        <dbReference type="EMBL" id="MDY0396121.1"/>
    </source>
</evidence>
<dbReference type="InterPro" id="IPR006479">
    <property type="entry name" value="Holin"/>
</dbReference>
<keyword evidence="4 5" id="KW-0472">Membrane</keyword>
<comment type="caution">
    <text evidence="6">The sequence shown here is derived from an EMBL/GenBank/DDBJ whole genome shotgun (WGS) entry which is preliminary data.</text>
</comment>
<evidence type="ECO:0000256" key="2">
    <source>
        <dbReference type="ARBA" id="ARBA00022692"/>
    </source>
</evidence>
<evidence type="ECO:0000313" key="7">
    <source>
        <dbReference type="Proteomes" id="UP001281447"/>
    </source>
</evidence>
<dbReference type="Proteomes" id="UP001281447">
    <property type="component" value="Unassembled WGS sequence"/>
</dbReference>
<name>A0ABU5C9X2_9BACI</name>
<keyword evidence="3 5" id="KW-1133">Transmembrane helix</keyword>
<dbReference type="Pfam" id="PF04688">
    <property type="entry name" value="Holin_SPP1"/>
    <property type="match status" value="1"/>
</dbReference>
<reference evidence="6 7" key="1">
    <citation type="submission" date="2023-10" db="EMBL/GenBank/DDBJ databases">
        <title>Virgibacillus halophilus 5B73C genome.</title>
        <authorList>
            <person name="Miliotis G."/>
            <person name="Sengupta P."/>
            <person name="Hameed A."/>
            <person name="Chuvochina M."/>
            <person name="Mcdonagh F."/>
            <person name="Simpson A.C."/>
            <person name="Singh N.K."/>
            <person name="Rekha P.D."/>
            <person name="Raman K."/>
            <person name="Hugenholtz P."/>
            <person name="Venkateswaran K."/>
        </authorList>
    </citation>
    <scope>NUCLEOTIDE SEQUENCE [LARGE SCALE GENOMIC DNA]</scope>
    <source>
        <strain evidence="6 7">5B73C</strain>
    </source>
</reference>
<evidence type="ECO:0000256" key="3">
    <source>
        <dbReference type="ARBA" id="ARBA00022989"/>
    </source>
</evidence>
<evidence type="ECO:0000256" key="1">
    <source>
        <dbReference type="ARBA" id="ARBA00004370"/>
    </source>
</evidence>
<feature type="transmembrane region" description="Helical" evidence="5">
    <location>
        <begin position="12"/>
        <end position="32"/>
    </location>
</feature>
<gene>
    <name evidence="6" type="ORF">RWE15_19350</name>
</gene>
<keyword evidence="7" id="KW-1185">Reference proteome</keyword>
<feature type="transmembrane region" description="Helical" evidence="5">
    <location>
        <begin position="44"/>
        <end position="65"/>
    </location>
</feature>
<organism evidence="6 7">
    <name type="scientific">Tigheibacillus halophilus</name>
    <dbReference type="NCBI Taxonomy" id="361280"/>
    <lineage>
        <taxon>Bacteria</taxon>
        <taxon>Bacillati</taxon>
        <taxon>Bacillota</taxon>
        <taxon>Bacilli</taxon>
        <taxon>Bacillales</taxon>
        <taxon>Bacillaceae</taxon>
        <taxon>Tigheibacillus</taxon>
    </lineage>
</organism>
<evidence type="ECO:0000256" key="5">
    <source>
        <dbReference type="SAM" id="Phobius"/>
    </source>
</evidence>